<feature type="transmembrane region" description="Helical" evidence="1">
    <location>
        <begin position="91"/>
        <end position="111"/>
    </location>
</feature>
<name>A0A1T2YCJ9_PSEFL</name>
<keyword evidence="1" id="KW-0812">Transmembrane</keyword>
<dbReference type="EMBL" id="MSDF01000031">
    <property type="protein sequence ID" value="OPA89784.1"/>
    <property type="molecule type" value="Genomic_DNA"/>
</dbReference>
<evidence type="ECO:0000256" key="1">
    <source>
        <dbReference type="SAM" id="Phobius"/>
    </source>
</evidence>
<protein>
    <recommendedName>
        <fullName evidence="4">Transmembrane protein</fullName>
    </recommendedName>
</protein>
<reference evidence="2 3" key="1">
    <citation type="submission" date="2016-12" db="EMBL/GenBank/DDBJ databases">
        <title>Draft genome sequences of seven strains of Pseudomonas fluorescens that produce 4-formylaminooxyvinylglycine.</title>
        <authorList>
            <person name="Okrent R.A."/>
            <person name="Manning V.A."/>
            <person name="Trippe K.M."/>
        </authorList>
    </citation>
    <scope>NUCLEOTIDE SEQUENCE [LARGE SCALE GENOMIC DNA]</scope>
    <source>
        <strain evidence="2 3">P5A</strain>
    </source>
</reference>
<keyword evidence="1" id="KW-0472">Membrane</keyword>
<evidence type="ECO:0000313" key="3">
    <source>
        <dbReference type="Proteomes" id="UP000190965"/>
    </source>
</evidence>
<sequence length="171" mass="18885">MGRTMSTFLPSARTCAIVAILMFAPVVASYVWHTNREWLDYPGIFFHLAIFLLVPRLPAPDWARAAGYGWLVLDVTVGVMTLNHVPAEIAMPIRLGGHIFAGIWIVNVSLLAIRPIKLTGFIAGAWLFSYSFVSPFVPKTALAPTALMMLLWLGLIAWHNGCARLTKAEVH</sequence>
<keyword evidence="1" id="KW-1133">Transmembrane helix</keyword>
<organism evidence="2 3">
    <name type="scientific">Pseudomonas fluorescens</name>
    <dbReference type="NCBI Taxonomy" id="294"/>
    <lineage>
        <taxon>Bacteria</taxon>
        <taxon>Pseudomonadati</taxon>
        <taxon>Pseudomonadota</taxon>
        <taxon>Gammaproteobacteria</taxon>
        <taxon>Pseudomonadales</taxon>
        <taxon>Pseudomonadaceae</taxon>
        <taxon>Pseudomonas</taxon>
    </lineage>
</organism>
<comment type="caution">
    <text evidence="2">The sequence shown here is derived from an EMBL/GenBank/DDBJ whole genome shotgun (WGS) entry which is preliminary data.</text>
</comment>
<evidence type="ECO:0000313" key="2">
    <source>
        <dbReference type="EMBL" id="OPA89784.1"/>
    </source>
</evidence>
<gene>
    <name evidence="2" type="ORF">BFW87_22210</name>
</gene>
<feature type="transmembrane region" description="Helical" evidence="1">
    <location>
        <begin position="141"/>
        <end position="158"/>
    </location>
</feature>
<evidence type="ECO:0008006" key="4">
    <source>
        <dbReference type="Google" id="ProtNLM"/>
    </source>
</evidence>
<dbReference type="Proteomes" id="UP000190965">
    <property type="component" value="Unassembled WGS sequence"/>
</dbReference>
<feature type="transmembrane region" description="Helical" evidence="1">
    <location>
        <begin position="12"/>
        <end position="32"/>
    </location>
</feature>
<dbReference type="AlphaFoldDB" id="A0A1T2YCJ9"/>
<feature type="transmembrane region" description="Helical" evidence="1">
    <location>
        <begin position="118"/>
        <end position="135"/>
    </location>
</feature>
<proteinExistence type="predicted"/>
<accession>A0A1T2YCJ9</accession>